<keyword evidence="2" id="KW-1185">Reference proteome</keyword>
<dbReference type="OrthoDB" id="1097360at2"/>
<dbReference type="Proteomes" id="UP000198853">
    <property type="component" value="Unassembled WGS sequence"/>
</dbReference>
<dbReference type="Pfam" id="PF12784">
    <property type="entry name" value="PDDEXK_2"/>
    <property type="match status" value="1"/>
</dbReference>
<evidence type="ECO:0008006" key="3">
    <source>
        <dbReference type="Google" id="ProtNLM"/>
    </source>
</evidence>
<gene>
    <name evidence="1" type="ORF">SAMN04488123_12314</name>
</gene>
<organism evidence="1 2">
    <name type="scientific">Natribacillus halophilus</name>
    <dbReference type="NCBI Taxonomy" id="549003"/>
    <lineage>
        <taxon>Bacteria</taxon>
        <taxon>Bacillati</taxon>
        <taxon>Bacillota</taxon>
        <taxon>Bacilli</taxon>
        <taxon>Bacillales</taxon>
        <taxon>Bacillaceae</taxon>
        <taxon>Natribacillus</taxon>
    </lineage>
</organism>
<evidence type="ECO:0000313" key="1">
    <source>
        <dbReference type="EMBL" id="SDJ24671.1"/>
    </source>
</evidence>
<reference evidence="1 2" key="1">
    <citation type="submission" date="2016-10" db="EMBL/GenBank/DDBJ databases">
        <authorList>
            <person name="de Groot N.N."/>
        </authorList>
    </citation>
    <scope>NUCLEOTIDE SEQUENCE [LARGE SCALE GENOMIC DNA]</scope>
    <source>
        <strain evidence="1 2">DSM 21771</strain>
    </source>
</reference>
<dbReference type="AlphaFoldDB" id="A0A1G8S656"/>
<dbReference type="RefSeq" id="WP_090399895.1">
    <property type="nucleotide sequence ID" value="NZ_FNEN01000023.1"/>
</dbReference>
<evidence type="ECO:0000313" key="2">
    <source>
        <dbReference type="Proteomes" id="UP000198853"/>
    </source>
</evidence>
<protein>
    <recommendedName>
        <fullName evidence="3">PD-(D/E)XK nuclease family transposase</fullName>
    </recommendedName>
</protein>
<accession>A0A1G8S656</accession>
<proteinExistence type="predicted"/>
<dbReference type="EMBL" id="FNEN01000023">
    <property type="protein sequence ID" value="SDJ24671.1"/>
    <property type="molecule type" value="Genomic_DNA"/>
</dbReference>
<name>A0A1G8S656_9BACI</name>
<sequence length="76" mass="8700">MQSKILKRLPLEQLMDLKIDYAFKQLFGNEKNKDITVVFLNAILQKTGKNPITNINFENTEAGGEYVDDKENLAII</sequence>